<proteinExistence type="inferred from homology"/>
<feature type="compositionally biased region" description="Low complexity" evidence="10">
    <location>
        <begin position="1"/>
        <end position="11"/>
    </location>
</feature>
<feature type="domain" description="C2H2-type" evidence="11">
    <location>
        <begin position="87"/>
        <end position="116"/>
    </location>
</feature>
<dbReference type="EMBL" id="JADCUA010000012">
    <property type="protein sequence ID" value="KAH9835860.1"/>
    <property type="molecule type" value="Genomic_DNA"/>
</dbReference>
<evidence type="ECO:0000256" key="2">
    <source>
        <dbReference type="ARBA" id="ARBA00022491"/>
    </source>
</evidence>
<dbReference type="PROSITE" id="PS50157">
    <property type="entry name" value="ZINC_FINGER_C2H2_2"/>
    <property type="match status" value="3"/>
</dbReference>
<organism evidence="12 13">
    <name type="scientific">Rhodofomes roseus</name>
    <dbReference type="NCBI Taxonomy" id="34475"/>
    <lineage>
        <taxon>Eukaryota</taxon>
        <taxon>Fungi</taxon>
        <taxon>Dikarya</taxon>
        <taxon>Basidiomycota</taxon>
        <taxon>Agaricomycotina</taxon>
        <taxon>Agaricomycetes</taxon>
        <taxon>Polyporales</taxon>
        <taxon>Rhodofomes</taxon>
    </lineage>
</organism>
<comment type="similarity">
    <text evidence="8">Belongs to the pacC/RIM101 family.</text>
</comment>
<feature type="region of interest" description="Disordered" evidence="10">
    <location>
        <begin position="489"/>
        <end position="529"/>
    </location>
</feature>
<evidence type="ECO:0000259" key="11">
    <source>
        <dbReference type="PROSITE" id="PS50157"/>
    </source>
</evidence>
<evidence type="ECO:0000313" key="12">
    <source>
        <dbReference type="EMBL" id="KAH9835860.1"/>
    </source>
</evidence>
<evidence type="ECO:0000256" key="1">
    <source>
        <dbReference type="ARBA" id="ARBA00004123"/>
    </source>
</evidence>
<keyword evidence="5 9" id="KW-0863">Zinc-finger</keyword>
<dbReference type="PANTHER" id="PTHR47257:SF1">
    <property type="entry name" value="PH-RESPONSE TRANSCRIPTION FACTOR PACC_RIM101"/>
    <property type="match status" value="1"/>
</dbReference>
<evidence type="ECO:0000256" key="8">
    <source>
        <dbReference type="ARBA" id="ARBA00038089"/>
    </source>
</evidence>
<evidence type="ECO:0000256" key="10">
    <source>
        <dbReference type="SAM" id="MobiDB-lite"/>
    </source>
</evidence>
<feature type="compositionally biased region" description="Low complexity" evidence="10">
    <location>
        <begin position="674"/>
        <end position="693"/>
    </location>
</feature>
<comment type="subcellular location">
    <subcellularLocation>
        <location evidence="1">Nucleus</location>
    </subcellularLocation>
</comment>
<keyword evidence="13" id="KW-1185">Reference proteome</keyword>
<feature type="region of interest" description="Disordered" evidence="10">
    <location>
        <begin position="1"/>
        <end position="46"/>
    </location>
</feature>
<feature type="compositionally biased region" description="Low complexity" evidence="10">
    <location>
        <begin position="608"/>
        <end position="625"/>
    </location>
</feature>
<feature type="region of interest" description="Disordered" evidence="10">
    <location>
        <begin position="570"/>
        <end position="628"/>
    </location>
</feature>
<feature type="compositionally biased region" description="Low complexity" evidence="10">
    <location>
        <begin position="18"/>
        <end position="32"/>
    </location>
</feature>
<gene>
    <name evidence="12" type="ORF">C8Q71DRAFT_763761</name>
</gene>
<dbReference type="Proteomes" id="UP000814176">
    <property type="component" value="Unassembled WGS sequence"/>
</dbReference>
<feature type="region of interest" description="Disordered" evidence="10">
    <location>
        <begin position="360"/>
        <end position="380"/>
    </location>
</feature>
<keyword evidence="3" id="KW-0479">Metal-binding</keyword>
<dbReference type="InterPro" id="IPR013087">
    <property type="entry name" value="Znf_C2H2_type"/>
</dbReference>
<feature type="region of interest" description="Disordered" evidence="10">
    <location>
        <begin position="198"/>
        <end position="217"/>
    </location>
</feature>
<accession>A0ABQ8KFB0</accession>
<keyword evidence="7" id="KW-0539">Nucleus</keyword>
<evidence type="ECO:0000256" key="5">
    <source>
        <dbReference type="ARBA" id="ARBA00022771"/>
    </source>
</evidence>
<feature type="compositionally biased region" description="Low complexity" evidence="10">
    <location>
        <begin position="652"/>
        <end position="665"/>
    </location>
</feature>
<keyword evidence="4" id="KW-0677">Repeat</keyword>
<dbReference type="InterPro" id="IPR050806">
    <property type="entry name" value="pacC/RIM101"/>
</dbReference>
<evidence type="ECO:0000256" key="3">
    <source>
        <dbReference type="ARBA" id="ARBA00022723"/>
    </source>
</evidence>
<keyword evidence="2" id="KW-0678">Repressor</keyword>
<sequence length="783" mass="84959">MAASPRQSPSSLSPPPLSHSEGSSKASSTPEACTPPPAASAPTVDDPSCRYDCQWQDCDKVYPEPEALYNHLCNDHIGRKSTGNLCLTCKWKDCSTSCAKRDHITSHLRVHTPLKPHVCVICKKPFKRPQDLKKHEKIHTEEHHAQHKHSKAITVSDPTYSSRVRGDPSADQDNKILPPHLAALHGMDKVQIPVARAKSNSLSDRSSGPEYGGILSTPSPEIEQAVVRYSNPDAHSSRTQLYQMQNHHQLPTWEVLTVDGTPNRTAGGGAKRSHDEYSVDDFVTDVKKRRVNPAYDPHMAARLNTLAYQQHMGVGSAAPPQSQADFNPRSVSFDIRSPEELAAVNEFLITLGRDVAGNSAAHRVHHPPPPSETNPNSFFDATSLSQLGLAGMPGIPAVSGPGSGSGYQGDSGYLSVDYSSHHLPPVYPSRSSHQSVQPVHFTHPAEPPIPYASQYSGARIRGQRISSDFDDVQSRYMHPETQQGHYGYMQGHYLTPPLDGMPNPGASPMSPSSTPSTGTPPHLGEPSSMFTQEGTAVFDYLRPSKAPPPVQLAPMDYGGNRMRSSVLLKTAPGSVPRPAPMEPKLGMTVHRGPPAKLTSRDVTELGTSLSRPSIPSSSSSRDGSLYPLLTSGDEQYKLAPLKTRYRSPSPPASESASSPMLSRASTLSPTPFESSRPSTASSSSSPSPRPTILPSIHEIAQGAARSKARRRDSDDLARAVGQIELESRSARDDPAQREAHARLVRDLLVSINLEYRNKFGTPPSDARRVRAHEEVRDVEMVVA</sequence>
<evidence type="ECO:0000256" key="9">
    <source>
        <dbReference type="PROSITE-ProRule" id="PRU00042"/>
    </source>
</evidence>
<feature type="domain" description="C2H2-type" evidence="11">
    <location>
        <begin position="117"/>
        <end position="144"/>
    </location>
</feature>
<keyword evidence="6" id="KW-0862">Zinc</keyword>
<feature type="compositionally biased region" description="Low complexity" evidence="10">
    <location>
        <begin position="507"/>
        <end position="521"/>
    </location>
</feature>
<feature type="compositionally biased region" description="Basic and acidic residues" evidence="10">
    <location>
        <begin position="164"/>
        <end position="173"/>
    </location>
</feature>
<protein>
    <recommendedName>
        <fullName evidence="11">C2H2-type domain-containing protein</fullName>
    </recommendedName>
</protein>
<dbReference type="Pfam" id="PF00096">
    <property type="entry name" value="zf-C2H2"/>
    <property type="match status" value="1"/>
</dbReference>
<dbReference type="SMART" id="SM00355">
    <property type="entry name" value="ZnF_C2H2"/>
    <property type="match status" value="3"/>
</dbReference>
<comment type="caution">
    <text evidence="12">The sequence shown here is derived from an EMBL/GenBank/DDBJ whole genome shotgun (WGS) entry which is preliminary data.</text>
</comment>
<dbReference type="PANTHER" id="PTHR47257">
    <property type="entry name" value="PH-RESPONSE TRANSCRIPTION FACTOR PACC/RIM101"/>
    <property type="match status" value="1"/>
</dbReference>
<evidence type="ECO:0000256" key="7">
    <source>
        <dbReference type="ARBA" id="ARBA00023242"/>
    </source>
</evidence>
<name>A0ABQ8KFB0_9APHY</name>
<feature type="region of interest" description="Disordered" evidence="10">
    <location>
        <begin position="640"/>
        <end position="693"/>
    </location>
</feature>
<dbReference type="PROSITE" id="PS00028">
    <property type="entry name" value="ZINC_FINGER_C2H2_1"/>
    <property type="match status" value="3"/>
</dbReference>
<evidence type="ECO:0000256" key="4">
    <source>
        <dbReference type="ARBA" id="ARBA00022737"/>
    </source>
</evidence>
<feature type="region of interest" description="Disordered" evidence="10">
    <location>
        <begin position="140"/>
        <end position="173"/>
    </location>
</feature>
<reference evidence="12 13" key="1">
    <citation type="journal article" date="2021" name="Environ. Microbiol.">
        <title>Gene family expansions and transcriptome signatures uncover fungal adaptations to wood decay.</title>
        <authorList>
            <person name="Hage H."/>
            <person name="Miyauchi S."/>
            <person name="Viragh M."/>
            <person name="Drula E."/>
            <person name="Min B."/>
            <person name="Chaduli D."/>
            <person name="Navarro D."/>
            <person name="Favel A."/>
            <person name="Norest M."/>
            <person name="Lesage-Meessen L."/>
            <person name="Balint B."/>
            <person name="Merenyi Z."/>
            <person name="de Eugenio L."/>
            <person name="Morin E."/>
            <person name="Martinez A.T."/>
            <person name="Baldrian P."/>
            <person name="Stursova M."/>
            <person name="Martinez M.J."/>
            <person name="Novotny C."/>
            <person name="Magnuson J.K."/>
            <person name="Spatafora J.W."/>
            <person name="Maurice S."/>
            <person name="Pangilinan J."/>
            <person name="Andreopoulos W."/>
            <person name="LaButti K."/>
            <person name="Hundley H."/>
            <person name="Na H."/>
            <person name="Kuo A."/>
            <person name="Barry K."/>
            <person name="Lipzen A."/>
            <person name="Henrissat B."/>
            <person name="Riley R."/>
            <person name="Ahrendt S."/>
            <person name="Nagy L.G."/>
            <person name="Grigoriev I.V."/>
            <person name="Martin F."/>
            <person name="Rosso M.N."/>
        </authorList>
    </citation>
    <scope>NUCLEOTIDE SEQUENCE [LARGE SCALE GENOMIC DNA]</scope>
    <source>
        <strain evidence="12 13">CIRM-BRFM 1785</strain>
    </source>
</reference>
<dbReference type="RefSeq" id="XP_047778237.1">
    <property type="nucleotide sequence ID" value="XM_047924024.1"/>
</dbReference>
<dbReference type="SUPFAM" id="SSF57667">
    <property type="entry name" value="beta-beta-alpha zinc fingers"/>
    <property type="match status" value="2"/>
</dbReference>
<dbReference type="Gene3D" id="3.30.160.60">
    <property type="entry name" value="Classic Zinc Finger"/>
    <property type="match status" value="2"/>
</dbReference>
<evidence type="ECO:0000313" key="13">
    <source>
        <dbReference type="Proteomes" id="UP000814176"/>
    </source>
</evidence>
<evidence type="ECO:0000256" key="6">
    <source>
        <dbReference type="ARBA" id="ARBA00022833"/>
    </source>
</evidence>
<feature type="domain" description="C2H2-type" evidence="11">
    <location>
        <begin position="51"/>
        <end position="81"/>
    </location>
</feature>
<dbReference type="InterPro" id="IPR036236">
    <property type="entry name" value="Znf_C2H2_sf"/>
</dbReference>
<dbReference type="GeneID" id="72004756"/>